<dbReference type="InterPro" id="IPR015415">
    <property type="entry name" value="Spast_Vps4_C"/>
</dbReference>
<evidence type="ECO:0000313" key="7">
    <source>
        <dbReference type="Proteomes" id="UP001187315"/>
    </source>
</evidence>
<accession>A0AA88MXC0</accession>
<dbReference type="InterPro" id="IPR027417">
    <property type="entry name" value="P-loop_NTPase"/>
</dbReference>
<evidence type="ECO:0000256" key="1">
    <source>
        <dbReference type="ARBA" id="ARBA00006914"/>
    </source>
</evidence>
<evidence type="ECO:0000256" key="2">
    <source>
        <dbReference type="ARBA" id="ARBA00022741"/>
    </source>
</evidence>
<name>A0AA88MXC0_TACVA</name>
<dbReference type="GO" id="GO:0015630">
    <property type="term" value="C:microtubule cytoskeleton"/>
    <property type="evidence" value="ECO:0007669"/>
    <property type="project" value="TreeGrafter"/>
</dbReference>
<reference evidence="6" key="1">
    <citation type="submission" date="2023-08" db="EMBL/GenBank/DDBJ databases">
        <title>Pelteobagrus vachellii genome.</title>
        <authorList>
            <person name="Liu H."/>
        </authorList>
    </citation>
    <scope>NUCLEOTIDE SEQUENCE</scope>
    <source>
        <strain evidence="6">PRFRI_2022a</strain>
        <tissue evidence="6">Muscle</tissue>
    </source>
</reference>
<evidence type="ECO:0000259" key="5">
    <source>
        <dbReference type="Pfam" id="PF17862"/>
    </source>
</evidence>
<evidence type="ECO:0000256" key="3">
    <source>
        <dbReference type="ARBA" id="ARBA00022840"/>
    </source>
</evidence>
<dbReference type="Gene3D" id="1.10.8.60">
    <property type="match status" value="1"/>
</dbReference>
<organism evidence="6 7">
    <name type="scientific">Tachysurus vachellii</name>
    <name type="common">Darkbarbel catfish</name>
    <name type="synonym">Pelteobagrus vachellii</name>
    <dbReference type="NCBI Taxonomy" id="175792"/>
    <lineage>
        <taxon>Eukaryota</taxon>
        <taxon>Metazoa</taxon>
        <taxon>Chordata</taxon>
        <taxon>Craniata</taxon>
        <taxon>Vertebrata</taxon>
        <taxon>Euteleostomi</taxon>
        <taxon>Actinopterygii</taxon>
        <taxon>Neopterygii</taxon>
        <taxon>Teleostei</taxon>
        <taxon>Ostariophysi</taxon>
        <taxon>Siluriformes</taxon>
        <taxon>Bagridae</taxon>
        <taxon>Tachysurus</taxon>
    </lineage>
</organism>
<comment type="caution">
    <text evidence="6">The sequence shown here is derived from an EMBL/GenBank/DDBJ whole genome shotgun (WGS) entry which is preliminary data.</text>
</comment>
<dbReference type="EMBL" id="JAVHJS010000010">
    <property type="protein sequence ID" value="KAK2846135.1"/>
    <property type="molecule type" value="Genomic_DNA"/>
</dbReference>
<keyword evidence="3" id="KW-0067">ATP-binding</keyword>
<dbReference type="SUPFAM" id="SSF52540">
    <property type="entry name" value="P-loop containing nucleoside triphosphate hydrolases"/>
    <property type="match status" value="1"/>
</dbReference>
<dbReference type="InterPro" id="IPR050304">
    <property type="entry name" value="MT-severing_AAA_ATPase"/>
</dbReference>
<dbReference type="GO" id="GO:0005524">
    <property type="term" value="F:ATP binding"/>
    <property type="evidence" value="ECO:0007669"/>
    <property type="project" value="UniProtKB-KW"/>
</dbReference>
<dbReference type="GO" id="GO:0051013">
    <property type="term" value="P:microtubule severing"/>
    <property type="evidence" value="ECO:0007669"/>
    <property type="project" value="TreeGrafter"/>
</dbReference>
<sequence>MEKIAEQMEGYSGADITIVCRDASLMAMRRRIEGLSPEEIRNISRDEMHMPTTMEDFETALKKVSKSVSAVDLQKYEKWMAEFGSC</sequence>
<dbReference type="PANTHER" id="PTHR23074">
    <property type="entry name" value="AAA DOMAIN-CONTAINING"/>
    <property type="match status" value="1"/>
</dbReference>
<evidence type="ECO:0000313" key="6">
    <source>
        <dbReference type="EMBL" id="KAK2846135.1"/>
    </source>
</evidence>
<comment type="similarity">
    <text evidence="1">Belongs to the AAA ATPase family.</text>
</comment>
<dbReference type="GO" id="GO:0016887">
    <property type="term" value="F:ATP hydrolysis activity"/>
    <property type="evidence" value="ECO:0007669"/>
    <property type="project" value="TreeGrafter"/>
</dbReference>
<keyword evidence="2" id="KW-0547">Nucleotide-binding</keyword>
<dbReference type="AlphaFoldDB" id="A0AA88MXC0"/>
<proteinExistence type="inferred from homology"/>
<feature type="domain" description="AAA ATPase AAA+ lid" evidence="5">
    <location>
        <begin position="2"/>
        <end position="40"/>
    </location>
</feature>
<feature type="domain" description="Spastin/Vps4 C-terminal" evidence="4">
    <location>
        <begin position="42"/>
        <end position="84"/>
    </location>
</feature>
<dbReference type="PANTHER" id="PTHR23074:SF71">
    <property type="entry name" value="KATANIN P60 ATPASE-CONTAINING SUBUNIT A1"/>
    <property type="match status" value="1"/>
</dbReference>
<gene>
    <name evidence="6" type="ORF">Q7C36_010989</name>
</gene>
<dbReference type="Pfam" id="PF17862">
    <property type="entry name" value="AAA_lid_3"/>
    <property type="match status" value="1"/>
</dbReference>
<evidence type="ECO:0000259" key="4">
    <source>
        <dbReference type="Pfam" id="PF09336"/>
    </source>
</evidence>
<protein>
    <recommendedName>
        <fullName evidence="8">Katanin p60 ATPase-containing subunit A1</fullName>
    </recommendedName>
</protein>
<dbReference type="Pfam" id="PF09336">
    <property type="entry name" value="Vps4_C"/>
    <property type="match status" value="1"/>
</dbReference>
<dbReference type="InterPro" id="IPR041569">
    <property type="entry name" value="AAA_lid_3"/>
</dbReference>
<evidence type="ECO:0008006" key="8">
    <source>
        <dbReference type="Google" id="ProtNLM"/>
    </source>
</evidence>
<dbReference type="FunFam" id="1.10.8.60:FF:000025">
    <property type="entry name" value="Katanin p60 ATPase-containing subunit A1"/>
    <property type="match status" value="1"/>
</dbReference>
<keyword evidence="7" id="KW-1185">Reference proteome</keyword>
<dbReference type="Proteomes" id="UP001187315">
    <property type="component" value="Unassembled WGS sequence"/>
</dbReference>